<accession>A0A517MBB0</accession>
<protein>
    <submittedName>
        <fullName evidence="1">Uncharacterized protein</fullName>
    </submittedName>
</protein>
<dbReference type="AlphaFoldDB" id="A0A517MBB0"/>
<dbReference type="EMBL" id="CP036262">
    <property type="protein sequence ID" value="QDS92162.1"/>
    <property type="molecule type" value="Genomic_DNA"/>
</dbReference>
<keyword evidence="2" id="KW-1185">Reference proteome</keyword>
<reference evidence="1 2" key="1">
    <citation type="submission" date="2019-02" db="EMBL/GenBank/DDBJ databases">
        <title>Deep-cultivation of Planctomycetes and their phenomic and genomic characterization uncovers novel biology.</title>
        <authorList>
            <person name="Wiegand S."/>
            <person name="Jogler M."/>
            <person name="Boedeker C."/>
            <person name="Pinto D."/>
            <person name="Vollmers J."/>
            <person name="Rivas-Marin E."/>
            <person name="Kohn T."/>
            <person name="Peeters S.H."/>
            <person name="Heuer A."/>
            <person name="Rast P."/>
            <person name="Oberbeckmann S."/>
            <person name="Bunk B."/>
            <person name="Jeske O."/>
            <person name="Meyerdierks A."/>
            <person name="Storesund J.E."/>
            <person name="Kallscheuer N."/>
            <person name="Luecker S."/>
            <person name="Lage O.M."/>
            <person name="Pohl T."/>
            <person name="Merkel B.J."/>
            <person name="Hornburger P."/>
            <person name="Mueller R.-W."/>
            <person name="Bruemmer F."/>
            <person name="Labrenz M."/>
            <person name="Spormann A.M."/>
            <person name="Op den Camp H."/>
            <person name="Overmann J."/>
            <person name="Amann R."/>
            <person name="Jetten M.S.M."/>
            <person name="Mascher T."/>
            <person name="Medema M.H."/>
            <person name="Devos D.P."/>
            <person name="Kaster A.-K."/>
            <person name="Ovreas L."/>
            <person name="Rohde M."/>
            <person name="Galperin M.Y."/>
            <person name="Jogler C."/>
        </authorList>
    </citation>
    <scope>NUCLEOTIDE SEQUENCE [LARGE SCALE GENOMIC DNA]</scope>
    <source>
        <strain evidence="1 2">FF011L</strain>
    </source>
</reference>
<dbReference type="Proteomes" id="UP000320672">
    <property type="component" value="Chromosome"/>
</dbReference>
<dbReference type="KEGG" id="rml:FF011L_08990"/>
<name>A0A517MBB0_9BACT</name>
<evidence type="ECO:0000313" key="2">
    <source>
        <dbReference type="Proteomes" id="UP000320672"/>
    </source>
</evidence>
<evidence type="ECO:0000313" key="1">
    <source>
        <dbReference type="EMBL" id="QDS92162.1"/>
    </source>
</evidence>
<sequence length="145" mass="16357">MSFCSKCPREASSFRISSDSRLQDSSLPLSEVIDQSIFDEAFERFDVDFSCDDDAVYTPALVLWALRSQALFKDGPFSPCTSIIPQELVVDRHAKFLASWWPPKPVPPHKAVAVLLSCDAEVRACCKWSRRRPCDVPELSERMDG</sequence>
<organism evidence="1 2">
    <name type="scientific">Roseimaritima multifibrata</name>
    <dbReference type="NCBI Taxonomy" id="1930274"/>
    <lineage>
        <taxon>Bacteria</taxon>
        <taxon>Pseudomonadati</taxon>
        <taxon>Planctomycetota</taxon>
        <taxon>Planctomycetia</taxon>
        <taxon>Pirellulales</taxon>
        <taxon>Pirellulaceae</taxon>
        <taxon>Roseimaritima</taxon>
    </lineage>
</organism>
<gene>
    <name evidence="1" type="ORF">FF011L_08990</name>
</gene>
<proteinExistence type="predicted"/>